<gene>
    <name evidence="1" type="ORF">CCAP1982_LOCUS23284</name>
</gene>
<evidence type="ECO:0000313" key="2">
    <source>
        <dbReference type="Proteomes" id="UP000606786"/>
    </source>
</evidence>
<evidence type="ECO:0000313" key="1">
    <source>
        <dbReference type="EMBL" id="CAD7015339.1"/>
    </source>
</evidence>
<proteinExistence type="predicted"/>
<dbReference type="AlphaFoldDB" id="A0A811VM98"/>
<keyword evidence="2" id="KW-1185">Reference proteome</keyword>
<organism evidence="1 2">
    <name type="scientific">Ceratitis capitata</name>
    <name type="common">Mediterranean fruit fly</name>
    <name type="synonym">Tephritis capitata</name>
    <dbReference type="NCBI Taxonomy" id="7213"/>
    <lineage>
        <taxon>Eukaryota</taxon>
        <taxon>Metazoa</taxon>
        <taxon>Ecdysozoa</taxon>
        <taxon>Arthropoda</taxon>
        <taxon>Hexapoda</taxon>
        <taxon>Insecta</taxon>
        <taxon>Pterygota</taxon>
        <taxon>Neoptera</taxon>
        <taxon>Endopterygota</taxon>
        <taxon>Diptera</taxon>
        <taxon>Brachycera</taxon>
        <taxon>Muscomorpha</taxon>
        <taxon>Tephritoidea</taxon>
        <taxon>Tephritidae</taxon>
        <taxon>Ceratitis</taxon>
        <taxon>Ceratitis</taxon>
    </lineage>
</organism>
<protein>
    <submittedName>
        <fullName evidence="1">(Mediterranean fruit fly) hypothetical protein</fullName>
    </submittedName>
</protein>
<dbReference type="Proteomes" id="UP000606786">
    <property type="component" value="Unassembled WGS sequence"/>
</dbReference>
<name>A0A811VM98_CERCA</name>
<accession>A0A811VM98</accession>
<reference evidence="1" key="1">
    <citation type="submission" date="2020-11" db="EMBL/GenBank/DDBJ databases">
        <authorList>
            <person name="Whitehead M."/>
        </authorList>
    </citation>
    <scope>NUCLEOTIDE SEQUENCE</scope>
    <source>
        <strain evidence="1">EGII</strain>
    </source>
</reference>
<comment type="caution">
    <text evidence="1">The sequence shown here is derived from an EMBL/GenBank/DDBJ whole genome shotgun (WGS) entry which is preliminary data.</text>
</comment>
<dbReference type="OrthoDB" id="10070859at2759"/>
<dbReference type="EMBL" id="CAJHJT010000056">
    <property type="protein sequence ID" value="CAD7015339.1"/>
    <property type="molecule type" value="Genomic_DNA"/>
</dbReference>
<sequence>MNGIVDMDNVEQLDAVVVMNDEFEQLHAKRSTSDSNILESSIYSELQFPPSIGSISIGGGSSSNGAGVVVTTTAKCQLSTARAQLQMPPPQTFTYAQVAQVYGQQRSGGGGGGAINNKAKWSANVAANVGAQGAATAAATAYPPQYTAIFLDNGNAAANAMGQIANAAAAGSPYLNAPIVERQRQRRICNNSHIS</sequence>